<evidence type="ECO:0000256" key="3">
    <source>
        <dbReference type="ARBA" id="ARBA00023082"/>
    </source>
</evidence>
<name>A0A5Q0QER4_9SPHI</name>
<dbReference type="Proteomes" id="UP000326921">
    <property type="component" value="Chromosome"/>
</dbReference>
<dbReference type="NCBIfam" id="TIGR02937">
    <property type="entry name" value="sigma70-ECF"/>
    <property type="match status" value="1"/>
</dbReference>
<keyword evidence="4" id="KW-0804">Transcription</keyword>
<dbReference type="AlphaFoldDB" id="A0A5Q0QER4"/>
<dbReference type="InterPro" id="IPR007627">
    <property type="entry name" value="RNA_pol_sigma70_r2"/>
</dbReference>
<dbReference type="Gene3D" id="1.10.10.10">
    <property type="entry name" value="Winged helix-like DNA-binding domain superfamily/Winged helix DNA-binding domain"/>
    <property type="match status" value="1"/>
</dbReference>
<dbReference type="Pfam" id="PF04542">
    <property type="entry name" value="Sigma70_r2"/>
    <property type="match status" value="1"/>
</dbReference>
<keyword evidence="5" id="KW-0812">Transmembrane</keyword>
<dbReference type="InterPro" id="IPR013249">
    <property type="entry name" value="RNA_pol_sigma70_r4_t2"/>
</dbReference>
<protein>
    <submittedName>
        <fullName evidence="8">RNA polymerase sigma-70 factor</fullName>
    </submittedName>
</protein>
<dbReference type="GO" id="GO:0006352">
    <property type="term" value="P:DNA-templated transcription initiation"/>
    <property type="evidence" value="ECO:0007669"/>
    <property type="project" value="InterPro"/>
</dbReference>
<dbReference type="InterPro" id="IPR013324">
    <property type="entry name" value="RNA_pol_sigma_r3/r4-like"/>
</dbReference>
<accession>A0A5Q0QER4</accession>
<dbReference type="CDD" id="cd06171">
    <property type="entry name" value="Sigma70_r4"/>
    <property type="match status" value="1"/>
</dbReference>
<dbReference type="RefSeq" id="WP_153512912.1">
    <property type="nucleotide sequence ID" value="NZ_CP045652.1"/>
</dbReference>
<dbReference type="InterPro" id="IPR039425">
    <property type="entry name" value="RNA_pol_sigma-70-like"/>
</dbReference>
<dbReference type="SUPFAM" id="SSF88659">
    <property type="entry name" value="Sigma3 and sigma4 domains of RNA polymerase sigma factors"/>
    <property type="match status" value="1"/>
</dbReference>
<evidence type="ECO:0000256" key="1">
    <source>
        <dbReference type="ARBA" id="ARBA00010641"/>
    </source>
</evidence>
<evidence type="ECO:0000256" key="2">
    <source>
        <dbReference type="ARBA" id="ARBA00023015"/>
    </source>
</evidence>
<evidence type="ECO:0000256" key="5">
    <source>
        <dbReference type="SAM" id="Phobius"/>
    </source>
</evidence>
<keyword evidence="2" id="KW-0805">Transcription regulation</keyword>
<evidence type="ECO:0000313" key="8">
    <source>
        <dbReference type="EMBL" id="QGA28086.1"/>
    </source>
</evidence>
<dbReference type="Pfam" id="PF08281">
    <property type="entry name" value="Sigma70_r4_2"/>
    <property type="match status" value="1"/>
</dbReference>
<dbReference type="InterPro" id="IPR036388">
    <property type="entry name" value="WH-like_DNA-bd_sf"/>
</dbReference>
<dbReference type="SUPFAM" id="SSF88946">
    <property type="entry name" value="Sigma2 domain of RNA polymerase sigma factors"/>
    <property type="match status" value="1"/>
</dbReference>
<dbReference type="InterPro" id="IPR014284">
    <property type="entry name" value="RNA_pol_sigma-70_dom"/>
</dbReference>
<keyword evidence="5" id="KW-0472">Membrane</keyword>
<dbReference type="InterPro" id="IPR013325">
    <property type="entry name" value="RNA_pol_sigma_r2"/>
</dbReference>
<keyword evidence="5" id="KW-1133">Transmembrane helix</keyword>
<feature type="domain" description="RNA polymerase sigma factor 70 region 4 type 2" evidence="7">
    <location>
        <begin position="105"/>
        <end position="156"/>
    </location>
</feature>
<dbReference type="GO" id="GO:0003677">
    <property type="term" value="F:DNA binding"/>
    <property type="evidence" value="ECO:0007669"/>
    <property type="project" value="InterPro"/>
</dbReference>
<dbReference type="PANTHER" id="PTHR43133">
    <property type="entry name" value="RNA POLYMERASE ECF-TYPE SIGMA FACTO"/>
    <property type="match status" value="1"/>
</dbReference>
<evidence type="ECO:0000259" key="7">
    <source>
        <dbReference type="Pfam" id="PF08281"/>
    </source>
</evidence>
<feature type="domain" description="RNA polymerase sigma-70 region 2" evidence="6">
    <location>
        <begin position="8"/>
        <end position="74"/>
    </location>
</feature>
<reference evidence="8 9" key="1">
    <citation type="submission" date="2019-10" db="EMBL/GenBank/DDBJ databases">
        <authorList>
            <person name="Dong K."/>
        </authorList>
    </citation>
    <scope>NUCLEOTIDE SEQUENCE [LARGE SCALE GENOMIC DNA]</scope>
    <source>
        <strain evidence="9">dk4302</strain>
    </source>
</reference>
<keyword evidence="3" id="KW-0731">Sigma factor</keyword>
<evidence type="ECO:0000259" key="6">
    <source>
        <dbReference type="Pfam" id="PF04542"/>
    </source>
</evidence>
<dbReference type="Gene3D" id="1.10.1740.10">
    <property type="match status" value="1"/>
</dbReference>
<gene>
    <name evidence="8" type="ORF">GFH32_17905</name>
</gene>
<proteinExistence type="inferred from homology"/>
<evidence type="ECO:0000313" key="9">
    <source>
        <dbReference type="Proteomes" id="UP000326921"/>
    </source>
</evidence>
<dbReference type="GO" id="GO:0016987">
    <property type="term" value="F:sigma factor activity"/>
    <property type="evidence" value="ECO:0007669"/>
    <property type="project" value="UniProtKB-KW"/>
</dbReference>
<comment type="similarity">
    <text evidence="1">Belongs to the sigma-70 factor family. ECF subfamily.</text>
</comment>
<dbReference type="KEGG" id="sphe:GFH32_17905"/>
<dbReference type="NCBIfam" id="TIGR02985">
    <property type="entry name" value="Sig70_bacteroi1"/>
    <property type="match status" value="1"/>
</dbReference>
<dbReference type="PANTHER" id="PTHR43133:SF46">
    <property type="entry name" value="RNA POLYMERASE SIGMA-70 FACTOR ECF SUBFAMILY"/>
    <property type="match status" value="1"/>
</dbReference>
<evidence type="ECO:0000256" key="4">
    <source>
        <dbReference type="ARBA" id="ARBA00023163"/>
    </source>
</evidence>
<organism evidence="8 9">
    <name type="scientific">Sphingobacterium zhuxiongii</name>
    <dbReference type="NCBI Taxonomy" id="2662364"/>
    <lineage>
        <taxon>Bacteria</taxon>
        <taxon>Pseudomonadati</taxon>
        <taxon>Bacteroidota</taxon>
        <taxon>Sphingobacteriia</taxon>
        <taxon>Sphingobacteriales</taxon>
        <taxon>Sphingobacteriaceae</taxon>
        <taxon>Sphingobacterium</taxon>
    </lineage>
</organism>
<dbReference type="EMBL" id="CP045652">
    <property type="protein sequence ID" value="QGA28086.1"/>
    <property type="molecule type" value="Genomic_DNA"/>
</dbReference>
<keyword evidence="9" id="KW-1185">Reference proteome</keyword>
<sequence length="180" mass="21509">MDQFDKIFKRYFVRLCSYSHSIIGSEGVAEDMVQEAFIVLSQNKEVLQKPEIFIKSFLYTSVRNICLNHVRRRNLSYRFNHETINDGLDHADYLNDLIKAEIFGELHKELSRLPKQCKRICELIYLEEKSYEEVADEMDLSINTIKTQRQRALKYLKSKFTASLYFLFFIKILYLIYNHL</sequence>
<feature type="transmembrane region" description="Helical" evidence="5">
    <location>
        <begin position="160"/>
        <end position="177"/>
    </location>
</feature>
<dbReference type="InterPro" id="IPR014327">
    <property type="entry name" value="RNA_pol_sigma70_bacteroid"/>
</dbReference>